<organism evidence="8 9">
    <name type="scientific">Pseudomonas nunensis</name>
    <dbReference type="NCBI Taxonomy" id="2961896"/>
    <lineage>
        <taxon>Bacteria</taxon>
        <taxon>Pseudomonadati</taxon>
        <taxon>Pseudomonadota</taxon>
        <taxon>Gammaproteobacteria</taxon>
        <taxon>Pseudomonadales</taxon>
        <taxon>Pseudomonadaceae</taxon>
        <taxon>Pseudomonas</taxon>
    </lineage>
</organism>
<dbReference type="Pfam" id="PF20178">
    <property type="entry name" value="ToxA_N"/>
    <property type="match status" value="2"/>
</dbReference>
<dbReference type="InterPro" id="IPR046673">
    <property type="entry name" value="ToxA_N"/>
</dbReference>
<keyword evidence="6" id="KW-0808">Transferase</keyword>
<dbReference type="EC" id="2.3.2.27" evidence="2"/>
<evidence type="ECO:0000256" key="1">
    <source>
        <dbReference type="ARBA" id="ARBA00000900"/>
    </source>
</evidence>
<name>A0ABY5EG48_9PSED</name>
<evidence type="ECO:0000256" key="5">
    <source>
        <dbReference type="ARBA" id="ARBA00023026"/>
    </source>
</evidence>
<dbReference type="RefSeq" id="WP_054616374.1">
    <property type="nucleotide sequence ID" value="NZ_CP101125.1"/>
</dbReference>
<keyword evidence="6" id="KW-1035">Host cytoplasm</keyword>
<proteinExistence type="inferred from homology"/>
<reference evidence="8" key="1">
    <citation type="submission" date="2022-07" db="EMBL/GenBank/DDBJ databases">
        <title>Pseudomonas nunamit sp. nov. an antifungal species isolated from Greenland.</title>
        <authorList>
            <person name="Ntana F."/>
            <person name="Hennessy R.C."/>
            <person name="Zervas A."/>
            <person name="Stougaard P."/>
        </authorList>
    </citation>
    <scope>NUCLEOTIDE SEQUENCE</scope>
    <source>
        <strain evidence="8">In5</strain>
    </source>
</reference>
<dbReference type="EMBL" id="CP101125">
    <property type="protein sequence ID" value="UTO13252.1"/>
    <property type="molecule type" value="Genomic_DNA"/>
</dbReference>
<keyword evidence="6" id="KW-0832">Ubl conjugation</keyword>
<evidence type="ECO:0000256" key="4">
    <source>
        <dbReference type="ARBA" id="ARBA00022737"/>
    </source>
</evidence>
<dbReference type="PROSITE" id="PS52053">
    <property type="entry name" value="NEL"/>
    <property type="match status" value="1"/>
</dbReference>
<dbReference type="Proteomes" id="UP001059607">
    <property type="component" value="Chromosome"/>
</dbReference>
<evidence type="ECO:0000313" key="9">
    <source>
        <dbReference type="Proteomes" id="UP001059607"/>
    </source>
</evidence>
<sequence>MTPPDSLLAHADGVTEFFAPWYLKARKIDRDALKDLYSRRWLLQGRLDELFGKLEADIRDFAEPLLNKALKDQLDVELDVRVAELRLYVPSKIIFGIDRGADHFKQMTLLDAALHNFEADEAEPAAFRDGSGVFTRDAQNAPLRHAMTVAQFVTLCRTLDLGAQYQTHLKGILTPTSAAARMELQLKSVTSDKAAFKLAALLARLQGEVSAHGFGALLKVHDGEPDNSWYGAPMHCHRLSLMGFRLTGIVLFSTVAEPSQLKKAIDALTSEQLKFWSEWSDRIPVLPGKEYELFKLIKAFFANGPQGMSEELARKDDVHRQNRLAGRLIAYVPGDPQHPIKEYDSFTDFMQTLVSQLRGVEYQQFFSRFVDQKDKGVFFARVNERLKTFEWAQRKSLDMGPWWRETPIENANPEPLTHVISGNVWSALFTRRRDKVIADARHIAVPTGDEDAQTRWKRLTGYLDIAWNVFNFAGMLIPGVGEALLGLMVAQLVEELAEGFEDWSKGDREEAAGHISSVLINGAQLALMGAGHVLPTGAALSIQPSPFVDNLKAVELPDGKTSLWNPDLSPYERQVPLPNNVRPNEIGLLLHDGESVLALDDKHYAIKEGPNSNGHRIRHPSRANAYEPQVAHNGGGAWTSELERPQLWDEAKVWRRLGTAFEELPIARQEQARIVSGVDHTRLRRMHVEQESPPALLIDTLQRFKAYGEADALGPQILQNKVPESLEGFLPTFVTELRGWPESRGVELFKGETYTGTSVRYGGVDGETIKVTHSQWRSGKLLERVLDSLNEDEITAILGNQVSLLRAERLTALRSRLAMHAGRQTSRLFESLYKAGEVTADARQLLLQREYPTMPGTVAREMLKRVSPEDLAFIDQKDRLPLQVKALAKRAMAELRTVRAYEGLYLEVLASADTERLALHSIAALPGWSLSVRIEVRELSILGKLRDSVGPPDAANRKVLVLNEEGTFEARDHRDQHLHGADDIYSAVLHALPDTERKALGFEIVEGARLKETVQRQPLAQKELGSILEDYPTFKPAYDPEHMKLPGGMLGYRFNPSPATIRYRASCLYPQFTDADLDEMMSRFSARGGLVQQISALEDEFDAFSRVMNRWVNHSGEAPRFSRSGLSEFESRNQVYRALRQCWQRTGPRGVEVTGEAHSQALDLSVMDLGKHLESMPVLSANFDHVTNVNLAGNGLRDSHATFLHHFRQARQLDLRNNRMTRLPSVIGGMRRLNNLLLSNNQIVLTVEALNNLRGLTQMRSMSLMGNPLGLLPDISRMRHLVMLQMSNTGVNTWPTGLFLQVRPRHFFLDLRECPINLIPDVAPGSFRAELLARTHISLEPRWMSAQTLEQLKLYVESVGLDPERPFAPLGPLDSVNWSAGLSEPQWQILQPIWDNLEDEFSSFAFFEKLHQLTKTADFKAADSTYRIGLSAKVWRMIEAMAEDAALRDKIFAEAVAPTECVDGLTQWFNAMGIEVMIHEAYQLQNADLVKAGLVRLAKGKTRLQQVDAIARRHISERLAAGETYRRVNAEGQVTGTIDEVEVHLAFMTDLAERLNLPWQARGMQFRKIAGVTPSMIETAYQRVLALEEGDLLRDAIAELPFWKAYAEGSNRRLFSAFRRKLEALTDFKMAMDERAAAVDRTPEARERLKERIRVLAAELGKPESAFAPGQVMTDEAFDSEYKSVLDEMDQLLKKLTQDAMDWARLDKDDAPFA</sequence>
<keyword evidence="4" id="KW-0677">Repeat</keyword>
<keyword evidence="6" id="KW-0964">Secreted</keyword>
<dbReference type="PANTHER" id="PTHR24366:SF96">
    <property type="entry name" value="LEUCINE RICH REPEAT CONTAINING 53"/>
    <property type="match status" value="1"/>
</dbReference>
<feature type="active site" description="Glycyl thioester intermediate" evidence="6">
    <location>
        <position position="1461"/>
    </location>
</feature>
<evidence type="ECO:0000259" key="7">
    <source>
        <dbReference type="PROSITE" id="PS52053"/>
    </source>
</evidence>
<dbReference type="InterPro" id="IPR032675">
    <property type="entry name" value="LRR_dom_sf"/>
</dbReference>
<keyword evidence="6" id="KW-0833">Ubl conjugation pathway</keyword>
<gene>
    <name evidence="8" type="ORF">NK667_24235</name>
</gene>
<dbReference type="InterPro" id="IPR029487">
    <property type="entry name" value="NEL_dom"/>
</dbReference>
<comment type="PTM">
    <text evidence="6">Ubiquitinated in the presence of host E1 ubiquitin-activating enzyme, E2 ubiquitin-conjugating enzyme and ubiquitin.</text>
</comment>
<dbReference type="Gene3D" id="1.20.58.360">
    <property type="entry name" value="Shigella T3SS effector IpaH defines"/>
    <property type="match status" value="1"/>
</dbReference>
<evidence type="ECO:0000256" key="2">
    <source>
        <dbReference type="ARBA" id="ARBA00012483"/>
    </source>
</evidence>
<evidence type="ECO:0000313" key="8">
    <source>
        <dbReference type="EMBL" id="UTO13252.1"/>
    </source>
</evidence>
<dbReference type="Gene3D" id="3.80.10.10">
    <property type="entry name" value="Ribonuclease Inhibitor"/>
    <property type="match status" value="1"/>
</dbReference>
<evidence type="ECO:0000256" key="6">
    <source>
        <dbReference type="PROSITE-ProRule" id="PRU01398"/>
    </source>
</evidence>
<keyword evidence="9" id="KW-1185">Reference proteome</keyword>
<dbReference type="Pfam" id="PF14496">
    <property type="entry name" value="NEL"/>
    <property type="match status" value="1"/>
</dbReference>
<feature type="domain" description="NEL" evidence="7">
    <location>
        <begin position="1370"/>
        <end position="1714"/>
    </location>
</feature>
<protein>
    <recommendedName>
        <fullName evidence="2">RING-type E3 ubiquitin transferase</fullName>
        <ecNumber evidence="2">2.3.2.27</ecNumber>
    </recommendedName>
</protein>
<comment type="catalytic activity">
    <reaction evidence="1">
        <text>S-ubiquitinyl-[E2 ubiquitin-conjugating enzyme]-L-cysteine + [acceptor protein]-L-lysine = [E2 ubiquitin-conjugating enzyme]-L-cysteine + N(6)-ubiquitinyl-[acceptor protein]-L-lysine.</text>
        <dbReference type="EC" id="2.3.2.27"/>
    </reaction>
</comment>
<keyword evidence="3" id="KW-0433">Leucine-rich repeat</keyword>
<accession>A0ABY5EG48</accession>
<evidence type="ECO:0000256" key="3">
    <source>
        <dbReference type="ARBA" id="ARBA00022614"/>
    </source>
</evidence>
<keyword evidence="5" id="KW-0843">Virulence</keyword>
<comment type="similarity">
    <text evidence="6">Belongs to the LRR-containing bacterial E3 ligase family.</text>
</comment>
<dbReference type="SUPFAM" id="SSF52058">
    <property type="entry name" value="L domain-like"/>
    <property type="match status" value="1"/>
</dbReference>
<dbReference type="PANTHER" id="PTHR24366">
    <property type="entry name" value="IG(IMMUNOGLOBULIN) AND LRR(LEUCINE RICH REPEAT) DOMAINS"/>
    <property type="match status" value="1"/>
</dbReference>